<evidence type="ECO:0000259" key="3">
    <source>
        <dbReference type="Pfam" id="PF19038"/>
    </source>
</evidence>
<proteinExistence type="predicted"/>
<gene>
    <name evidence="4" type="ORF">SteCoe_33157</name>
</gene>
<evidence type="ECO:0000313" key="5">
    <source>
        <dbReference type="Proteomes" id="UP000187209"/>
    </source>
</evidence>
<dbReference type="Pfam" id="PF19037">
    <property type="entry name" value="Fuz_longin_2"/>
    <property type="match status" value="1"/>
</dbReference>
<dbReference type="InterPro" id="IPR043972">
    <property type="entry name" value="FUZ/MON1/HPS1_longin_1"/>
</dbReference>
<evidence type="ECO:0008006" key="6">
    <source>
        <dbReference type="Google" id="ProtNLM"/>
    </source>
</evidence>
<dbReference type="AlphaFoldDB" id="A0A1R2AXC5"/>
<dbReference type="PANTHER" id="PTHR13027:SF7">
    <property type="entry name" value="VACUOLAR FUSION PROTEIN MON1 HOMOLOG"/>
    <property type="match status" value="1"/>
</dbReference>
<organism evidence="4 5">
    <name type="scientific">Stentor coeruleus</name>
    <dbReference type="NCBI Taxonomy" id="5963"/>
    <lineage>
        <taxon>Eukaryota</taxon>
        <taxon>Sar</taxon>
        <taxon>Alveolata</taxon>
        <taxon>Ciliophora</taxon>
        <taxon>Postciliodesmatophora</taxon>
        <taxon>Heterotrichea</taxon>
        <taxon>Heterotrichida</taxon>
        <taxon>Stentoridae</taxon>
        <taxon>Stentor</taxon>
    </lineage>
</organism>
<reference evidence="4 5" key="1">
    <citation type="submission" date="2016-11" db="EMBL/GenBank/DDBJ databases">
        <title>The macronuclear genome of Stentor coeruleus: a giant cell with tiny introns.</title>
        <authorList>
            <person name="Slabodnick M."/>
            <person name="Ruby J.G."/>
            <person name="Reiff S.B."/>
            <person name="Swart E.C."/>
            <person name="Gosai S."/>
            <person name="Prabakaran S."/>
            <person name="Witkowska E."/>
            <person name="Larue G.E."/>
            <person name="Fisher S."/>
            <person name="Freeman R.M."/>
            <person name="Gunawardena J."/>
            <person name="Chu W."/>
            <person name="Stover N.A."/>
            <person name="Gregory B.D."/>
            <person name="Nowacki M."/>
            <person name="Derisi J."/>
            <person name="Roy S.W."/>
            <person name="Marshall W.F."/>
            <person name="Sood P."/>
        </authorList>
    </citation>
    <scope>NUCLEOTIDE SEQUENCE [LARGE SCALE GENOMIC DNA]</scope>
    <source>
        <strain evidence="4">WM001</strain>
    </source>
</reference>
<feature type="domain" description="FUZ/MON1/HPS1 third Longin" evidence="3">
    <location>
        <begin position="299"/>
        <end position="406"/>
    </location>
</feature>
<feature type="domain" description="FUZ/MON1/HPS1 second Longin" evidence="2">
    <location>
        <begin position="174"/>
        <end position="265"/>
    </location>
</feature>
<protein>
    <recommendedName>
        <fullName evidence="6">Vacuolar fusion protein MON1 homolog</fullName>
    </recommendedName>
</protein>
<evidence type="ECO:0000313" key="4">
    <source>
        <dbReference type="EMBL" id="OMJ69179.1"/>
    </source>
</evidence>
<dbReference type="GO" id="GO:0016192">
    <property type="term" value="P:vesicle-mediated transport"/>
    <property type="evidence" value="ECO:0007669"/>
    <property type="project" value="InterPro"/>
</dbReference>
<dbReference type="Pfam" id="PF19036">
    <property type="entry name" value="Fuz_longin_1"/>
    <property type="match status" value="1"/>
</dbReference>
<comment type="caution">
    <text evidence="4">The sequence shown here is derived from an EMBL/GenBank/DDBJ whole genome shotgun (WGS) entry which is preliminary data.</text>
</comment>
<dbReference type="GO" id="GO:0006623">
    <property type="term" value="P:protein targeting to vacuole"/>
    <property type="evidence" value="ECO:0007669"/>
    <property type="project" value="InterPro"/>
</dbReference>
<dbReference type="InterPro" id="IPR043971">
    <property type="entry name" value="FUZ/MON1/HPS1_longin_2"/>
</dbReference>
<evidence type="ECO:0000259" key="1">
    <source>
        <dbReference type="Pfam" id="PF19036"/>
    </source>
</evidence>
<dbReference type="Proteomes" id="UP000187209">
    <property type="component" value="Unassembled WGS sequence"/>
</dbReference>
<sequence length="413" mass="47781">MEHTKSFSKKKQFFVFTSAGKPVWTRYGDETDLTTFIGSVTAILYNFQQYYRGEQDTLRFIKTKDVNIVFLCTQALYYVCVCKNNETIESIYQQLGMLHSKVISTLTNNITTMLISRPNYDARNLMGGTHSSLDCMIKTTARCLHFIKGFGPSRMPLNQRNMIASIFKNNIHSDVVYGFVMTTNYVIYRYTRKNVGLHHIDAALLSNLITSYISLRSTMSWTPICLPHFSDEGFLYTWVTLMQESNIFIVLLSDNASAFKELKTCGNAIEAELESMKLVVEESIACMPHPVYTFDVKEVNHFVYFSKYYDQFVMSGTHPANFVHLPELPKEHYQELMIRYNQAHSFSEYAEYYKGNYTKVDVYRNELVVCIRNQEYELLASMSSIIPINTCVQICSQLCKTLKQEEPNLFIPK</sequence>
<dbReference type="InterPro" id="IPR043970">
    <property type="entry name" value="FUZ/MON1/HPS1_longin_3"/>
</dbReference>
<dbReference type="PANTHER" id="PTHR13027">
    <property type="entry name" value="SAND PROTEIN-RELATED"/>
    <property type="match status" value="1"/>
</dbReference>
<accession>A0A1R2AXC5</accession>
<evidence type="ECO:0000259" key="2">
    <source>
        <dbReference type="Pfam" id="PF19037"/>
    </source>
</evidence>
<dbReference type="PRINTS" id="PR01546">
    <property type="entry name" value="YEAST73DUF"/>
</dbReference>
<name>A0A1R2AXC5_9CILI</name>
<dbReference type="InterPro" id="IPR004353">
    <property type="entry name" value="Mon1"/>
</dbReference>
<keyword evidence="5" id="KW-1185">Reference proteome</keyword>
<dbReference type="Pfam" id="PF19038">
    <property type="entry name" value="Fuz_longin_3"/>
    <property type="match status" value="1"/>
</dbReference>
<feature type="domain" description="FUZ/MON1/HPS1 first Longin" evidence="1">
    <location>
        <begin position="11"/>
        <end position="134"/>
    </location>
</feature>
<dbReference type="OrthoDB" id="293850at2759"/>
<dbReference type="EMBL" id="MPUH01001230">
    <property type="protein sequence ID" value="OMJ69179.1"/>
    <property type="molecule type" value="Genomic_DNA"/>
</dbReference>